<reference evidence="3 4" key="1">
    <citation type="submission" date="2020-12" db="EMBL/GenBank/DDBJ databases">
        <title>Whole genome sequences of gut porcine anaerobes.</title>
        <authorList>
            <person name="Kubasova T."/>
            <person name="Jahodarova E."/>
            <person name="Rychlik I."/>
        </authorList>
    </citation>
    <scope>NUCLEOTIDE SEQUENCE [LARGE SCALE GENOMIC DNA]</scope>
    <source>
        <strain evidence="3 4">An867</strain>
    </source>
</reference>
<dbReference type="PANTHER" id="PTHR34580:SF1">
    <property type="entry name" value="PROTEIN PAFC"/>
    <property type="match status" value="1"/>
</dbReference>
<accession>A0ABS9CNE0</accession>
<dbReference type="PANTHER" id="PTHR34580">
    <property type="match status" value="1"/>
</dbReference>
<dbReference type="PROSITE" id="PS52050">
    <property type="entry name" value="WYL"/>
    <property type="match status" value="1"/>
</dbReference>
<dbReference type="Pfam" id="PF25583">
    <property type="entry name" value="WCX"/>
    <property type="match status" value="1"/>
</dbReference>
<dbReference type="Proteomes" id="UP001299220">
    <property type="component" value="Unassembled WGS sequence"/>
</dbReference>
<keyword evidence="4" id="KW-1185">Reference proteome</keyword>
<evidence type="ECO:0000259" key="2">
    <source>
        <dbReference type="Pfam" id="PF25583"/>
    </source>
</evidence>
<comment type="caution">
    <text evidence="3">The sequence shown here is derived from an EMBL/GenBank/DDBJ whole genome shotgun (WGS) entry which is preliminary data.</text>
</comment>
<feature type="domain" description="WCX" evidence="2">
    <location>
        <begin position="272"/>
        <end position="347"/>
    </location>
</feature>
<dbReference type="InterPro" id="IPR057727">
    <property type="entry name" value="WCX_dom"/>
</dbReference>
<dbReference type="InterPro" id="IPR026881">
    <property type="entry name" value="WYL_dom"/>
</dbReference>
<sequence length="351" mass="41028">MPVKQPKKLLIMNILDILRKYSDEDHRLSQKDIAEILKTEYDMTADRKAIRRNILNLMDCGYNIEYSESIRMVPNPKTGEPEESYLWSDFYLEREFTDGELRLLIDSLLFSKHIPYSQCKALVDKLEGLSNVYFRSRVKHIARLPEDKTDNKQLFLTIELLDEAISRGRKVSFKYLEYSTDKCHHIKTRPDGTERVYIISPYQMAAKEGKYYLICNYDKYDDISNYRLDRIAELTILDEPAKPFEHLKWANGRTLDLATYMKEHPYMYSSDNVWAVFRVAKAMVSDVIDLFGTEVTFSDEDDTGVTVSAFTNEMAMEQFAMNFAPDVTVLEPERLREKVKNALGKALEKYN</sequence>
<proteinExistence type="predicted"/>
<organism evidence="3 4">
    <name type="scientific">Anaeromassilibacillus senegalensis</name>
    <dbReference type="NCBI Taxonomy" id="1673717"/>
    <lineage>
        <taxon>Bacteria</taxon>
        <taxon>Bacillati</taxon>
        <taxon>Bacillota</taxon>
        <taxon>Clostridia</taxon>
        <taxon>Eubacteriales</taxon>
        <taxon>Acutalibacteraceae</taxon>
        <taxon>Anaeromassilibacillus</taxon>
    </lineage>
</organism>
<dbReference type="InterPro" id="IPR051534">
    <property type="entry name" value="CBASS_pafABC_assoc_protein"/>
</dbReference>
<evidence type="ECO:0000313" key="4">
    <source>
        <dbReference type="Proteomes" id="UP001299220"/>
    </source>
</evidence>
<protein>
    <submittedName>
        <fullName evidence="3">WYL domain-containing protein</fullName>
    </submittedName>
</protein>
<feature type="domain" description="WYL" evidence="1">
    <location>
        <begin position="158"/>
        <end position="236"/>
    </location>
</feature>
<evidence type="ECO:0000259" key="1">
    <source>
        <dbReference type="Pfam" id="PF13280"/>
    </source>
</evidence>
<dbReference type="EMBL" id="JAFBIT010000001">
    <property type="protein sequence ID" value="MCF2651855.1"/>
    <property type="molecule type" value="Genomic_DNA"/>
</dbReference>
<dbReference type="Pfam" id="PF13280">
    <property type="entry name" value="WYL"/>
    <property type="match status" value="1"/>
</dbReference>
<evidence type="ECO:0000313" key="3">
    <source>
        <dbReference type="EMBL" id="MCF2651855.1"/>
    </source>
</evidence>
<gene>
    <name evidence="3" type="ORF">JQM67_04500</name>
</gene>
<name>A0ABS9CNE0_9FIRM</name>